<proteinExistence type="predicted"/>
<protein>
    <submittedName>
        <fullName evidence="1">Laccase</fullName>
    </submittedName>
</protein>
<name>A0ACC0UB73_9AGAM</name>
<dbReference type="EMBL" id="JAGFNK010000086">
    <property type="protein sequence ID" value="KAI9508590.1"/>
    <property type="molecule type" value="Genomic_DNA"/>
</dbReference>
<reference evidence="1" key="1">
    <citation type="submission" date="2021-03" db="EMBL/GenBank/DDBJ databases">
        <title>Evolutionary priming and transition to the ectomycorrhizal habit in an iconic lineage of mushroom-forming fungi: is preadaptation a requirement?</title>
        <authorList>
            <consortium name="DOE Joint Genome Institute"/>
            <person name="Looney B.P."/>
            <person name="Miyauchi S."/>
            <person name="Morin E."/>
            <person name="Drula E."/>
            <person name="Courty P.E."/>
            <person name="Chicoki N."/>
            <person name="Fauchery L."/>
            <person name="Kohler A."/>
            <person name="Kuo A."/>
            <person name="LaButti K."/>
            <person name="Pangilinan J."/>
            <person name="Lipzen A."/>
            <person name="Riley R."/>
            <person name="Andreopoulos W."/>
            <person name="He G."/>
            <person name="Johnson J."/>
            <person name="Barry K.W."/>
            <person name="Grigoriev I.V."/>
            <person name="Nagy L."/>
            <person name="Hibbett D."/>
            <person name="Henrissat B."/>
            <person name="Matheny P.B."/>
            <person name="Labbe J."/>
            <person name="Martin A.F."/>
        </authorList>
    </citation>
    <scope>NUCLEOTIDE SEQUENCE</scope>
    <source>
        <strain evidence="1">BPL698</strain>
    </source>
</reference>
<evidence type="ECO:0000313" key="2">
    <source>
        <dbReference type="Proteomes" id="UP001207468"/>
    </source>
</evidence>
<comment type="caution">
    <text evidence="1">The sequence shown here is derived from an EMBL/GenBank/DDBJ whole genome shotgun (WGS) entry which is preliminary data.</text>
</comment>
<gene>
    <name evidence="1" type="ORF">F5148DRAFT_1353361</name>
</gene>
<dbReference type="Proteomes" id="UP001207468">
    <property type="component" value="Unassembled WGS sequence"/>
</dbReference>
<accession>A0ACC0UB73</accession>
<sequence>MLQLRSFLVLLSALSYGVSASIGPDAIIPIFNREIAPDGYLRPSTLAWGTFPGPVIRANKGDELKLAVVDLLDETSLDLATSIHWHGLFQKTTNYDDGPAFVTQCPIVPREYFIYDFKVPGQAGTFWYHSHFKNQYCDGLRGALIISDPNDPQKHLYDVDDDTTVITLADWYHYLSPNAPVVPTFNSSLINGKGRYPGGPSNVSLAIVNVQRGTRYRFRLVSISCDPSFTFSIDGHQMTVIEVEGTNVKPLLIDSLEIFAGQRYSVVVTANQPVSNYWIRSIGKSAAVTTNFSDFNSLAVLHYAGAPNQNPTVDPTTNIPVSQYPLVETNLHPLAPTTVPGSPVPGGADININLNVVVNFTTVQFEVNGVAFEPPSVPVLLQILSGAQKASDLLPKGSIYGLDLGKSVELTIPGGAVGGPHPVHLHGHNFHVVRSAGNSTYNFNDPVIRDVVSIGLAGDDVTIRFMTDNPGPWFFHCHIDWHLNAGFAVVFAEDVPDVKAQVNPPQAWENLCPRYNNFIDNNTSSGPVDLTGLQSFPGYSNLKALNAPGITT</sequence>
<evidence type="ECO:0000313" key="1">
    <source>
        <dbReference type="EMBL" id="KAI9508590.1"/>
    </source>
</evidence>
<keyword evidence="2" id="KW-1185">Reference proteome</keyword>
<organism evidence="1 2">
    <name type="scientific">Russula earlei</name>
    <dbReference type="NCBI Taxonomy" id="71964"/>
    <lineage>
        <taxon>Eukaryota</taxon>
        <taxon>Fungi</taxon>
        <taxon>Dikarya</taxon>
        <taxon>Basidiomycota</taxon>
        <taxon>Agaricomycotina</taxon>
        <taxon>Agaricomycetes</taxon>
        <taxon>Russulales</taxon>
        <taxon>Russulaceae</taxon>
        <taxon>Russula</taxon>
    </lineage>
</organism>